<proteinExistence type="predicted"/>
<sequence length="227" mass="25353">MGFTLDKIVPWGRSYHEYVNMFALGEADLQQRILGCGDGPASFNAQLTERGGDVVSLDPIYAFGRAQIQTRIAETYPVVMAQTFKNQDNFVWDSITSVEQLGQIRMSAMALFLADFEAGQQAGRYVTGELPSLPFPDQSFGLALSSHFLFLYSDHLSAEFHIQALLDMLRVAKEVRVFPLLSLNGSPSPHLPIVKAKLAEQGFNSEERRVDYEFQRGGNTLWVLKPS</sequence>
<name>A0A1Z4C0G0_9GAMM</name>
<gene>
    <name evidence="1" type="ORF">CEK71_13655</name>
</gene>
<accession>A0A1Z4C0G0</accession>
<reference evidence="1 2" key="1">
    <citation type="submission" date="2017-06" db="EMBL/GenBank/DDBJ databases">
        <title>Genome Sequencing of the methanotroph Methylovulum psychrotolerants str. HV10-M2 isolated from a high-altitude environment.</title>
        <authorList>
            <person name="Mateos-Rivera A."/>
        </authorList>
    </citation>
    <scope>NUCLEOTIDE SEQUENCE [LARGE SCALE GENOMIC DNA]</scope>
    <source>
        <strain evidence="1 2">HV10_M2</strain>
    </source>
</reference>
<keyword evidence="2" id="KW-1185">Reference proteome</keyword>
<dbReference type="GO" id="GO:0008168">
    <property type="term" value="F:methyltransferase activity"/>
    <property type="evidence" value="ECO:0007669"/>
    <property type="project" value="UniProtKB-KW"/>
</dbReference>
<dbReference type="SUPFAM" id="SSF53335">
    <property type="entry name" value="S-adenosyl-L-methionine-dependent methyltransferases"/>
    <property type="match status" value="1"/>
</dbReference>
<evidence type="ECO:0000313" key="2">
    <source>
        <dbReference type="Proteomes" id="UP000197019"/>
    </source>
</evidence>
<protein>
    <submittedName>
        <fullName evidence="1">SAM-dependent methyltransferase</fullName>
    </submittedName>
</protein>
<dbReference type="GO" id="GO:0032259">
    <property type="term" value="P:methylation"/>
    <property type="evidence" value="ECO:0007669"/>
    <property type="project" value="UniProtKB-KW"/>
</dbReference>
<dbReference type="RefSeq" id="WP_088619906.1">
    <property type="nucleotide sequence ID" value="NZ_CP022129.1"/>
</dbReference>
<dbReference type="EMBL" id="CP022129">
    <property type="protein sequence ID" value="ASF47034.1"/>
    <property type="molecule type" value="Genomic_DNA"/>
</dbReference>
<dbReference type="KEGG" id="mpsy:CEK71_13655"/>
<dbReference type="Proteomes" id="UP000197019">
    <property type="component" value="Chromosome"/>
</dbReference>
<keyword evidence="1" id="KW-0489">Methyltransferase</keyword>
<organism evidence="1 2">
    <name type="scientific">Methylovulum psychrotolerans</name>
    <dbReference type="NCBI Taxonomy" id="1704499"/>
    <lineage>
        <taxon>Bacteria</taxon>
        <taxon>Pseudomonadati</taxon>
        <taxon>Pseudomonadota</taxon>
        <taxon>Gammaproteobacteria</taxon>
        <taxon>Methylococcales</taxon>
        <taxon>Methylococcaceae</taxon>
        <taxon>Methylovulum</taxon>
    </lineage>
</organism>
<dbReference type="AlphaFoldDB" id="A0A1Z4C0G0"/>
<dbReference type="InterPro" id="IPR029063">
    <property type="entry name" value="SAM-dependent_MTases_sf"/>
</dbReference>
<dbReference type="OrthoDB" id="9787807at2"/>
<keyword evidence="1" id="KW-0808">Transferase</keyword>
<dbReference type="Gene3D" id="3.40.50.150">
    <property type="entry name" value="Vaccinia Virus protein VP39"/>
    <property type="match status" value="1"/>
</dbReference>
<evidence type="ECO:0000313" key="1">
    <source>
        <dbReference type="EMBL" id="ASF47034.1"/>
    </source>
</evidence>